<dbReference type="KEGG" id="sgbi:P3F81_10640"/>
<dbReference type="PANTHER" id="PTHR47514">
    <property type="entry name" value="TRANSKETOLASE N-TERMINAL SECTION-RELATED"/>
    <property type="match status" value="1"/>
</dbReference>
<name>A0A9Y2ETR1_9FIRM</name>
<comment type="similarity">
    <text evidence="2">Belongs to the transketolase family.</text>
</comment>
<gene>
    <name evidence="7" type="ORF">P3F81_10640</name>
</gene>
<keyword evidence="3" id="KW-0808">Transferase</keyword>
<dbReference type="PANTHER" id="PTHR47514:SF1">
    <property type="entry name" value="TRANSKETOLASE N-TERMINAL SECTION-RELATED"/>
    <property type="match status" value="1"/>
</dbReference>
<dbReference type="EMBL" id="CP120678">
    <property type="protein sequence ID" value="WIW70340.1"/>
    <property type="molecule type" value="Genomic_DNA"/>
</dbReference>
<dbReference type="PROSITE" id="PS00801">
    <property type="entry name" value="TRANSKETOLASE_1"/>
    <property type="match status" value="1"/>
</dbReference>
<evidence type="ECO:0000256" key="3">
    <source>
        <dbReference type="ARBA" id="ARBA00022679"/>
    </source>
</evidence>
<evidence type="ECO:0000256" key="4">
    <source>
        <dbReference type="ARBA" id="ARBA00022723"/>
    </source>
</evidence>
<evidence type="ECO:0000256" key="5">
    <source>
        <dbReference type="ARBA" id="ARBA00023052"/>
    </source>
</evidence>
<keyword evidence="8" id="KW-1185">Reference proteome</keyword>
<feature type="domain" description="Transketolase N-terminal" evidence="6">
    <location>
        <begin position="8"/>
        <end position="261"/>
    </location>
</feature>
<evidence type="ECO:0000313" key="8">
    <source>
        <dbReference type="Proteomes" id="UP001243623"/>
    </source>
</evidence>
<organism evidence="7 8">
    <name type="scientific">Selenobaculum gibii</name>
    <dbReference type="NCBI Taxonomy" id="3054208"/>
    <lineage>
        <taxon>Bacteria</taxon>
        <taxon>Bacillati</taxon>
        <taxon>Bacillota</taxon>
        <taxon>Negativicutes</taxon>
        <taxon>Selenomonadales</taxon>
        <taxon>Selenomonadaceae</taxon>
        <taxon>Selenobaculum</taxon>
    </lineage>
</organism>
<dbReference type="SUPFAM" id="SSF52518">
    <property type="entry name" value="Thiamin diphosphate-binding fold (THDP-binding)"/>
    <property type="match status" value="1"/>
</dbReference>
<comment type="cofactor">
    <cofactor evidence="1">
        <name>thiamine diphosphate</name>
        <dbReference type="ChEBI" id="CHEBI:58937"/>
    </cofactor>
</comment>
<reference evidence="7" key="1">
    <citation type="submission" date="2023-03" db="EMBL/GenBank/DDBJ databases">
        <title>Selenobaculum gbiensis gen. nov. sp. nov., a new bacterium isolated from the gut microbiota of IBD patient.</title>
        <authorList>
            <person name="Yeo S."/>
            <person name="Park H."/>
            <person name="Huh C.S."/>
        </authorList>
    </citation>
    <scope>NUCLEOTIDE SEQUENCE</scope>
    <source>
        <strain evidence="7">ICN-92133</strain>
    </source>
</reference>
<dbReference type="GO" id="GO:0046872">
    <property type="term" value="F:metal ion binding"/>
    <property type="evidence" value="ECO:0007669"/>
    <property type="project" value="UniProtKB-KW"/>
</dbReference>
<sequence>MDFLELEKKAKQIRINIIEMLAEAGSGHPGGSLSMTDILTVLYFDKMNVRPSEPKWEDRDRLVLSKGHGAPGLYGTLAEKGFFPKEELMKLRKCGEMLQGHPDMKGTPGIDMSTGSLGQGLSVANGMAIAGKLDKKDYRVYAICGDGEIQEGQIWEAAMSASHYKLDNLTVFIDNNGLQIDGSNSEVMGVDPIGDKFKAFGWHVIEIDGHDLKQISAAVDMAKTLKDKPTAIVAKTVKGKGVSFMENQVSWHGSAPNQEQKEQAIAELKRGVQA</sequence>
<dbReference type="RefSeq" id="WP_147670125.1">
    <property type="nucleotide sequence ID" value="NZ_CP120678.1"/>
</dbReference>
<dbReference type="Gene3D" id="3.40.50.970">
    <property type="match status" value="1"/>
</dbReference>
<keyword evidence="4" id="KW-0479">Metal-binding</keyword>
<keyword evidence="5" id="KW-0786">Thiamine pyrophosphate</keyword>
<evidence type="ECO:0000256" key="1">
    <source>
        <dbReference type="ARBA" id="ARBA00001964"/>
    </source>
</evidence>
<dbReference type="Pfam" id="PF00456">
    <property type="entry name" value="Transketolase_N"/>
    <property type="match status" value="1"/>
</dbReference>
<accession>A0A9Y2ETR1</accession>
<evidence type="ECO:0000313" key="7">
    <source>
        <dbReference type="EMBL" id="WIW70340.1"/>
    </source>
</evidence>
<dbReference type="AlphaFoldDB" id="A0A9Y2ETR1"/>
<dbReference type="CDD" id="cd02012">
    <property type="entry name" value="TPP_TK"/>
    <property type="match status" value="1"/>
</dbReference>
<dbReference type="Proteomes" id="UP001243623">
    <property type="component" value="Chromosome"/>
</dbReference>
<protein>
    <submittedName>
        <fullName evidence="7">Transketolase</fullName>
    </submittedName>
</protein>
<dbReference type="GO" id="GO:0016740">
    <property type="term" value="F:transferase activity"/>
    <property type="evidence" value="ECO:0007669"/>
    <property type="project" value="UniProtKB-KW"/>
</dbReference>
<evidence type="ECO:0000259" key="6">
    <source>
        <dbReference type="Pfam" id="PF00456"/>
    </source>
</evidence>
<evidence type="ECO:0000256" key="2">
    <source>
        <dbReference type="ARBA" id="ARBA00007131"/>
    </source>
</evidence>
<dbReference type="InterPro" id="IPR005474">
    <property type="entry name" value="Transketolase_N"/>
</dbReference>
<dbReference type="InterPro" id="IPR029061">
    <property type="entry name" value="THDP-binding"/>
</dbReference>
<dbReference type="InterPro" id="IPR049557">
    <property type="entry name" value="Transketolase_CS"/>
</dbReference>
<proteinExistence type="inferred from homology"/>